<evidence type="ECO:0000256" key="2">
    <source>
        <dbReference type="ARBA" id="ARBA00022679"/>
    </source>
</evidence>
<reference evidence="9" key="1">
    <citation type="journal article" date="2019" name="Int. J. Syst. Evol. Microbiol.">
        <title>The Global Catalogue of Microorganisms (GCM) 10K type strain sequencing project: providing services to taxonomists for standard genome sequencing and annotation.</title>
        <authorList>
            <consortium name="The Broad Institute Genomics Platform"/>
            <consortium name="The Broad Institute Genome Sequencing Center for Infectious Disease"/>
            <person name="Wu L."/>
            <person name="Ma J."/>
        </authorList>
    </citation>
    <scope>NUCLEOTIDE SEQUENCE [LARGE SCALE GENOMIC DNA]</scope>
    <source>
        <strain evidence="9">CGMCC 4.7241</strain>
    </source>
</reference>
<dbReference type="PROSITE" id="PS51620">
    <property type="entry name" value="SAM_TRM61"/>
    <property type="match status" value="1"/>
</dbReference>
<keyword evidence="3 5" id="KW-0949">S-adenosyl-L-methionine</keyword>
<evidence type="ECO:0000313" key="8">
    <source>
        <dbReference type="EMBL" id="MFC3760155.1"/>
    </source>
</evidence>
<name>A0ABV7Y934_9ACTN</name>
<evidence type="ECO:0000256" key="4">
    <source>
        <dbReference type="ARBA" id="ARBA00022694"/>
    </source>
</evidence>
<comment type="catalytic activity">
    <reaction evidence="5">
        <text>adenosine(58) in tRNA + S-adenosyl-L-methionine = N(1)-methyladenosine(58) in tRNA + S-adenosyl-L-homocysteine + H(+)</text>
        <dbReference type="Rhea" id="RHEA:43152"/>
        <dbReference type="Rhea" id="RHEA-COMP:10365"/>
        <dbReference type="Rhea" id="RHEA-COMP:10366"/>
        <dbReference type="ChEBI" id="CHEBI:15378"/>
        <dbReference type="ChEBI" id="CHEBI:57856"/>
        <dbReference type="ChEBI" id="CHEBI:59789"/>
        <dbReference type="ChEBI" id="CHEBI:74411"/>
        <dbReference type="ChEBI" id="CHEBI:74491"/>
        <dbReference type="EC" id="2.1.1.220"/>
    </reaction>
</comment>
<feature type="region of interest" description="Disordered" evidence="6">
    <location>
        <begin position="269"/>
        <end position="291"/>
    </location>
</feature>
<evidence type="ECO:0000256" key="3">
    <source>
        <dbReference type="ARBA" id="ARBA00022691"/>
    </source>
</evidence>
<dbReference type="Gene3D" id="3.10.330.20">
    <property type="match status" value="1"/>
</dbReference>
<protein>
    <recommendedName>
        <fullName evidence="5">tRNA (adenine(58)-N(1))-methyltransferase TrmI</fullName>
        <ecNumber evidence="5">2.1.1.220</ecNumber>
    </recommendedName>
</protein>
<dbReference type="SUPFAM" id="SSF53335">
    <property type="entry name" value="S-adenosyl-L-methionine-dependent methyltransferases"/>
    <property type="match status" value="1"/>
</dbReference>
<accession>A0ABV7Y934</accession>
<comment type="subunit">
    <text evidence="5">Homotetramer composed of a dimer of dimers.</text>
</comment>
<keyword evidence="4 5" id="KW-0819">tRNA processing</keyword>
<dbReference type="InterPro" id="IPR049470">
    <property type="entry name" value="TRM61_C"/>
</dbReference>
<comment type="similarity">
    <text evidence="5">Belongs to the class I-like SAM-binding methyltransferase superfamily. TRM61 family.</text>
</comment>
<comment type="caution">
    <text evidence="8">The sequence shown here is derived from an EMBL/GenBank/DDBJ whole genome shotgun (WGS) entry which is preliminary data.</text>
</comment>
<evidence type="ECO:0000256" key="1">
    <source>
        <dbReference type="ARBA" id="ARBA00022603"/>
    </source>
</evidence>
<dbReference type="CDD" id="cd02440">
    <property type="entry name" value="AdoMet_MTases"/>
    <property type="match status" value="1"/>
</dbReference>
<gene>
    <name evidence="8" type="ORF">ACFOUW_04855</name>
</gene>
<dbReference type="Proteomes" id="UP001595699">
    <property type="component" value="Unassembled WGS sequence"/>
</dbReference>
<keyword evidence="1 5" id="KW-0489">Methyltransferase</keyword>
<dbReference type="EMBL" id="JBHRZH010000004">
    <property type="protein sequence ID" value="MFC3760155.1"/>
    <property type="molecule type" value="Genomic_DNA"/>
</dbReference>
<sequence length="291" mass="31609">MSDRSRLLEAGDQVRLEDPKGKRHLITLVPGKIFHTHKGGIALDDLIGKPDGIVAKSTGGVEYLVIRPLLADYVVAMPRGAAVIYPKDAAQILVIADIFPGAHVIEAGAGSGGLTSYLLRAVGPSGRVTSYERREDFAAIAKKNVERFLHGEQPHWSLVVGDLVEYEGDAAADRVILDMVDPWNCVEWAAGVLVPGGVLCAYVATTTQMARFVETVRVHNGFTEPHAEETMVRSWHVEGLAVRPDHRMIGHTGFLVITRRLAPGFIAPRKKRRPAPGAYGEQYTGPRPSGE</sequence>
<dbReference type="Pfam" id="PF08704">
    <property type="entry name" value="GCD14"/>
    <property type="match status" value="1"/>
</dbReference>
<dbReference type="PANTHER" id="PTHR12133:SF1">
    <property type="entry name" value="TRNA (ADENINE(58)-N(1))-METHYLTRANSFERASE, MITOCHONDRIAL"/>
    <property type="match status" value="1"/>
</dbReference>
<dbReference type="EC" id="2.1.1.220" evidence="5"/>
<feature type="domain" description="tRNA (adenine(58)-N(1))-methyltransferase catalytic subunit TRM61 C-terminal" evidence="7">
    <location>
        <begin position="74"/>
        <end position="238"/>
    </location>
</feature>
<keyword evidence="9" id="KW-1185">Reference proteome</keyword>
<evidence type="ECO:0000313" key="9">
    <source>
        <dbReference type="Proteomes" id="UP001595699"/>
    </source>
</evidence>
<comment type="function">
    <text evidence="5">Catalyzes the S-adenosyl-L-methionine-dependent formation of N(1)-methyladenine at position 58 (m1A58) in tRNA.</text>
</comment>
<dbReference type="Pfam" id="PF14801">
    <property type="entry name" value="TrmI-like_N"/>
    <property type="match status" value="1"/>
</dbReference>
<evidence type="ECO:0000259" key="7">
    <source>
        <dbReference type="Pfam" id="PF08704"/>
    </source>
</evidence>
<dbReference type="RefSeq" id="WP_239554025.1">
    <property type="nucleotide sequence ID" value="NZ_JAFBCM010000001.1"/>
</dbReference>
<keyword evidence="2 5" id="KW-0808">Transferase</keyword>
<evidence type="ECO:0000256" key="6">
    <source>
        <dbReference type="SAM" id="MobiDB-lite"/>
    </source>
</evidence>
<organism evidence="8 9">
    <name type="scientific">Tenggerimyces flavus</name>
    <dbReference type="NCBI Taxonomy" id="1708749"/>
    <lineage>
        <taxon>Bacteria</taxon>
        <taxon>Bacillati</taxon>
        <taxon>Actinomycetota</taxon>
        <taxon>Actinomycetes</taxon>
        <taxon>Propionibacteriales</taxon>
        <taxon>Nocardioidaceae</taxon>
        <taxon>Tenggerimyces</taxon>
    </lineage>
</organism>
<dbReference type="InterPro" id="IPR029063">
    <property type="entry name" value="SAM-dependent_MTases_sf"/>
</dbReference>
<dbReference type="InterPro" id="IPR014816">
    <property type="entry name" value="tRNA_MeTrfase_Gcd14"/>
</dbReference>
<dbReference type="PANTHER" id="PTHR12133">
    <property type="entry name" value="TRNA (ADENINE(58)-N(1))-METHYLTRANSFERASE"/>
    <property type="match status" value="1"/>
</dbReference>
<proteinExistence type="inferred from homology"/>
<dbReference type="Gene3D" id="3.40.50.150">
    <property type="entry name" value="Vaccinia Virus protein VP39"/>
    <property type="match status" value="1"/>
</dbReference>
<evidence type="ECO:0000256" key="5">
    <source>
        <dbReference type="PIRNR" id="PIRNR017269"/>
    </source>
</evidence>
<dbReference type="PIRSF" id="PIRSF017269">
    <property type="entry name" value="GCD14"/>
    <property type="match status" value="1"/>
</dbReference>